<evidence type="ECO:0000313" key="2">
    <source>
        <dbReference type="EMBL" id="SFR46051.1"/>
    </source>
</evidence>
<sequence length="156" mass="17108">MPTAKFEVSDYEVAVEPWSPIERRIVLRSADGGDEATLLFTSNRTETGVVSNVDDPDTGAAVWAYFDREEFDSVLRLVESDATLYFHYGHVSGSKSARSLYFVSVETSAATPGRGDDGIAESLPFGAYDGEESLEIPTESEGEAAERIRDRTAERN</sequence>
<organism evidence="2 3">
    <name type="scientific">Halogeometricum limi</name>
    <dbReference type="NCBI Taxonomy" id="555875"/>
    <lineage>
        <taxon>Archaea</taxon>
        <taxon>Methanobacteriati</taxon>
        <taxon>Methanobacteriota</taxon>
        <taxon>Stenosarchaea group</taxon>
        <taxon>Halobacteria</taxon>
        <taxon>Halobacteriales</taxon>
        <taxon>Haloferacaceae</taxon>
        <taxon>Halogeometricum</taxon>
    </lineage>
</organism>
<dbReference type="OrthoDB" id="282533at2157"/>
<reference evidence="3" key="1">
    <citation type="submission" date="2016-10" db="EMBL/GenBank/DDBJ databases">
        <authorList>
            <person name="Varghese N."/>
            <person name="Submissions S."/>
        </authorList>
    </citation>
    <scope>NUCLEOTIDE SEQUENCE [LARGE SCALE GENOMIC DNA]</scope>
    <source>
        <strain evidence="3">CGMCC 1.8711</strain>
    </source>
</reference>
<feature type="compositionally biased region" description="Acidic residues" evidence="1">
    <location>
        <begin position="132"/>
        <end position="143"/>
    </location>
</feature>
<protein>
    <submittedName>
        <fullName evidence="2">Uncharacterized protein</fullName>
    </submittedName>
</protein>
<dbReference type="Proteomes" id="UP000243250">
    <property type="component" value="Unassembled WGS sequence"/>
</dbReference>
<feature type="region of interest" description="Disordered" evidence="1">
    <location>
        <begin position="132"/>
        <end position="156"/>
    </location>
</feature>
<dbReference type="RefSeq" id="WP_089878836.1">
    <property type="nucleotide sequence ID" value="NZ_FOYS01000002.1"/>
</dbReference>
<dbReference type="AlphaFoldDB" id="A0A1I6GVD8"/>
<evidence type="ECO:0000313" key="3">
    <source>
        <dbReference type="Proteomes" id="UP000243250"/>
    </source>
</evidence>
<dbReference type="STRING" id="555875.SAMN04488124_1571"/>
<dbReference type="EMBL" id="FOYS01000002">
    <property type="protein sequence ID" value="SFR46051.1"/>
    <property type="molecule type" value="Genomic_DNA"/>
</dbReference>
<keyword evidence="3" id="KW-1185">Reference proteome</keyword>
<proteinExistence type="predicted"/>
<name>A0A1I6GVD8_9EURY</name>
<gene>
    <name evidence="2" type="ORF">SAMN04488124_1571</name>
</gene>
<accession>A0A1I6GVD8</accession>
<feature type="compositionally biased region" description="Basic and acidic residues" evidence="1">
    <location>
        <begin position="144"/>
        <end position="156"/>
    </location>
</feature>
<evidence type="ECO:0000256" key="1">
    <source>
        <dbReference type="SAM" id="MobiDB-lite"/>
    </source>
</evidence>